<dbReference type="CDD" id="cd00093">
    <property type="entry name" value="HTH_XRE"/>
    <property type="match status" value="1"/>
</dbReference>
<dbReference type="EMBL" id="JAPFQA010000004">
    <property type="protein sequence ID" value="MCZ8545047.1"/>
    <property type="molecule type" value="Genomic_DNA"/>
</dbReference>
<name>A0ABT4QTY9_9HYPH</name>
<dbReference type="InterPro" id="IPR001387">
    <property type="entry name" value="Cro/C1-type_HTH"/>
</dbReference>
<gene>
    <name evidence="1" type="ORF">OOJ09_12710</name>
</gene>
<organism evidence="1 2">
    <name type="scientific">Mesorhizobium qingshengii</name>
    <dbReference type="NCBI Taxonomy" id="1165689"/>
    <lineage>
        <taxon>Bacteria</taxon>
        <taxon>Pseudomonadati</taxon>
        <taxon>Pseudomonadota</taxon>
        <taxon>Alphaproteobacteria</taxon>
        <taxon>Hyphomicrobiales</taxon>
        <taxon>Phyllobacteriaceae</taxon>
        <taxon>Mesorhizobium</taxon>
    </lineage>
</organism>
<sequence>MQHSKDEQVAWINAVREYLGISLTELARRAKIAPSTLQRPVNDPAYPGMISGRSMAAVAEVAGLRPLEYPARMRGLAEADASPFTYDDRNDAADNLNRAVRELVKGRNGRDAWVMKSYALELAGVMPGDVLIVDMNVTPRPRDIVCAQIYDWSGMKSETVFRLYEAPYLLTHSLRANVERPVAVDNATVIIKGVVDVVLRARAGS</sequence>
<evidence type="ECO:0008006" key="3">
    <source>
        <dbReference type="Google" id="ProtNLM"/>
    </source>
</evidence>
<evidence type="ECO:0000313" key="2">
    <source>
        <dbReference type="Proteomes" id="UP001152178"/>
    </source>
</evidence>
<proteinExistence type="predicted"/>
<comment type="caution">
    <text evidence="1">The sequence shown here is derived from an EMBL/GenBank/DDBJ whole genome shotgun (WGS) entry which is preliminary data.</text>
</comment>
<dbReference type="SUPFAM" id="SSF47413">
    <property type="entry name" value="lambda repressor-like DNA-binding domains"/>
    <property type="match status" value="1"/>
</dbReference>
<keyword evidence="2" id="KW-1185">Reference proteome</keyword>
<protein>
    <recommendedName>
        <fullName evidence="3">SOS-response transcriptional repressor LexA (RecA-mediated autopeptidase)</fullName>
    </recommendedName>
</protein>
<reference evidence="1" key="1">
    <citation type="submission" date="2022-11" db="EMBL/GenBank/DDBJ databases">
        <authorList>
            <person name="Coimbra C."/>
        </authorList>
    </citation>
    <scope>NUCLEOTIDE SEQUENCE</scope>
    <source>
        <strain evidence="1">Jales19</strain>
    </source>
</reference>
<dbReference type="SUPFAM" id="SSF51306">
    <property type="entry name" value="LexA/Signal peptidase"/>
    <property type="match status" value="1"/>
</dbReference>
<dbReference type="InterPro" id="IPR010982">
    <property type="entry name" value="Lambda_DNA-bd_dom_sf"/>
</dbReference>
<dbReference type="Proteomes" id="UP001152178">
    <property type="component" value="Unassembled WGS sequence"/>
</dbReference>
<dbReference type="InterPro" id="IPR036286">
    <property type="entry name" value="LexA/Signal_pep-like_sf"/>
</dbReference>
<evidence type="ECO:0000313" key="1">
    <source>
        <dbReference type="EMBL" id="MCZ8545047.1"/>
    </source>
</evidence>
<accession>A0ABT4QTY9</accession>
<dbReference type="RefSeq" id="WP_269905541.1">
    <property type="nucleotide sequence ID" value="NZ_JAPFQA010000004.1"/>
</dbReference>